<gene>
    <name evidence="1" type="ORF">OFN31_28305</name>
</gene>
<evidence type="ECO:0000313" key="1">
    <source>
        <dbReference type="EMBL" id="MCV5625550.1"/>
    </source>
</evidence>
<name>A0AAP3A618_ECOLX</name>
<protein>
    <submittedName>
        <fullName evidence="1">Septation initiation protein</fullName>
    </submittedName>
</protein>
<organism evidence="1 2">
    <name type="scientific">Escherichia coli</name>
    <dbReference type="NCBI Taxonomy" id="562"/>
    <lineage>
        <taxon>Bacteria</taxon>
        <taxon>Pseudomonadati</taxon>
        <taxon>Pseudomonadota</taxon>
        <taxon>Gammaproteobacteria</taxon>
        <taxon>Enterobacterales</taxon>
        <taxon>Enterobacteriaceae</taxon>
        <taxon>Escherichia</taxon>
    </lineage>
</organism>
<sequence>TETQALNDEWRNLFRENQGNMTPRMKKLRAEIALGRETLDEFEDLLEAHAAEKEFLPWKTADAANRYISEHNRLIETHAEWLWNEFMKEHGQKLIQILGLLKMTLGRSASSVIGVVHT</sequence>
<proteinExistence type="predicted"/>
<feature type="non-terminal residue" evidence="1">
    <location>
        <position position="1"/>
    </location>
</feature>
<feature type="non-terminal residue" evidence="1">
    <location>
        <position position="118"/>
    </location>
</feature>
<dbReference type="AlphaFoldDB" id="A0AAP3A618"/>
<dbReference type="Proteomes" id="UP001208624">
    <property type="component" value="Unassembled WGS sequence"/>
</dbReference>
<reference evidence="1" key="1">
    <citation type="submission" date="2023-06" db="EMBL/GenBank/DDBJ databases">
        <title>Deciphering the underlying mechanisms mediating the transmission of blaNDM gene from human to animals in China.</title>
        <authorList>
            <person name="Chen K."/>
            <person name="Chen S."/>
        </authorList>
    </citation>
    <scope>NUCLEOTIDE SEQUENCE</scope>
    <source>
        <strain evidence="1">1199</strain>
    </source>
</reference>
<dbReference type="EMBL" id="JAOVKC010000561">
    <property type="protein sequence ID" value="MCV5625550.1"/>
    <property type="molecule type" value="Genomic_DNA"/>
</dbReference>
<accession>A0AAP3A618</accession>
<comment type="caution">
    <text evidence="1">The sequence shown here is derived from an EMBL/GenBank/DDBJ whole genome shotgun (WGS) entry which is preliminary data.</text>
</comment>
<dbReference type="Gene3D" id="1.20.58.1090">
    <property type="entry name" value="Phage polarity suppression protein monomer"/>
    <property type="match status" value="1"/>
</dbReference>
<evidence type="ECO:0000313" key="2">
    <source>
        <dbReference type="Proteomes" id="UP001208624"/>
    </source>
</evidence>